<dbReference type="PANTHER" id="PTHR46268:SF6">
    <property type="entry name" value="UNIVERSAL STRESS PROTEIN UP12"/>
    <property type="match status" value="1"/>
</dbReference>
<evidence type="ECO:0000259" key="2">
    <source>
        <dbReference type="Pfam" id="PF00582"/>
    </source>
</evidence>
<dbReference type="Pfam" id="PF00582">
    <property type="entry name" value="Usp"/>
    <property type="match status" value="2"/>
</dbReference>
<reference evidence="4" key="1">
    <citation type="journal article" date="2019" name="Int. J. Syst. Evol. Microbiol.">
        <title>The Global Catalogue of Microorganisms (GCM) 10K type strain sequencing project: providing services to taxonomists for standard genome sequencing and annotation.</title>
        <authorList>
            <consortium name="The Broad Institute Genomics Platform"/>
            <consortium name="The Broad Institute Genome Sequencing Center for Infectious Disease"/>
            <person name="Wu L."/>
            <person name="Ma J."/>
        </authorList>
    </citation>
    <scope>NUCLEOTIDE SEQUENCE [LARGE SCALE GENOMIC DNA]</scope>
    <source>
        <strain evidence="4">JCM 17986</strain>
    </source>
</reference>
<dbReference type="Gene3D" id="3.40.50.620">
    <property type="entry name" value="HUPs"/>
    <property type="match status" value="2"/>
</dbReference>
<comment type="caution">
    <text evidence="3">The sequence shown here is derived from an EMBL/GenBank/DDBJ whole genome shotgun (WGS) entry which is preliminary data.</text>
</comment>
<dbReference type="RefSeq" id="WP_345675584.1">
    <property type="nucleotide sequence ID" value="NZ_BAABHS010000008.1"/>
</dbReference>
<keyword evidence="4" id="KW-1185">Reference proteome</keyword>
<accession>A0ABP9H4C9</accession>
<gene>
    <name evidence="3" type="ORF">GCM10023205_26160</name>
</gene>
<dbReference type="InterPro" id="IPR006016">
    <property type="entry name" value="UspA"/>
</dbReference>
<dbReference type="InterPro" id="IPR014729">
    <property type="entry name" value="Rossmann-like_a/b/a_fold"/>
</dbReference>
<dbReference type="SUPFAM" id="SSF52402">
    <property type="entry name" value="Adenine nucleotide alpha hydrolases-like"/>
    <property type="match status" value="2"/>
</dbReference>
<proteinExistence type="inferred from homology"/>
<dbReference type="PRINTS" id="PR01438">
    <property type="entry name" value="UNVRSLSTRESS"/>
</dbReference>
<evidence type="ECO:0000256" key="1">
    <source>
        <dbReference type="ARBA" id="ARBA00008791"/>
    </source>
</evidence>
<feature type="domain" description="UspA" evidence="2">
    <location>
        <begin position="9"/>
        <end position="151"/>
    </location>
</feature>
<comment type="similarity">
    <text evidence="1">Belongs to the universal stress protein A family.</text>
</comment>
<sequence length="299" mass="30893">MSEVPGNAPVVVGLDDDGEAGRRAVRWAAHEAALRGRPLHIVHALDWPPVVDPDPAHATPWEEWRARFRDDGRRLLDGARELASAAEPGLAVTGALVDGKPKTVLTKATAGAALVVLGSRRLSSLQEALTTGGGVAVPVIAHARCPVAVVRRSGPDRNGAGPVVVGSDGSPGSERAMAYAFEAAVAHGAEVLVVRVCHMPMTVAGAVAAEAAMRDALAALEHELARWAEKYPDVMARGEAGFGHPVRVLADVSGDALCLVVGTRGLEGFRGMLLGSVGGGLVHHAECPLVVVPGDRDQA</sequence>
<organism evidence="3 4">
    <name type="scientific">Yinghuangia aomiensis</name>
    <dbReference type="NCBI Taxonomy" id="676205"/>
    <lineage>
        <taxon>Bacteria</taxon>
        <taxon>Bacillati</taxon>
        <taxon>Actinomycetota</taxon>
        <taxon>Actinomycetes</taxon>
        <taxon>Kitasatosporales</taxon>
        <taxon>Streptomycetaceae</taxon>
        <taxon>Yinghuangia</taxon>
    </lineage>
</organism>
<feature type="domain" description="UspA" evidence="2">
    <location>
        <begin position="162"/>
        <end position="293"/>
    </location>
</feature>
<evidence type="ECO:0000313" key="4">
    <source>
        <dbReference type="Proteomes" id="UP001500466"/>
    </source>
</evidence>
<evidence type="ECO:0000313" key="3">
    <source>
        <dbReference type="EMBL" id="GAA4961466.1"/>
    </source>
</evidence>
<dbReference type="Proteomes" id="UP001500466">
    <property type="component" value="Unassembled WGS sequence"/>
</dbReference>
<protein>
    <submittedName>
        <fullName evidence="3">Universal stress protein</fullName>
    </submittedName>
</protein>
<dbReference type="PANTHER" id="PTHR46268">
    <property type="entry name" value="STRESS RESPONSE PROTEIN NHAX"/>
    <property type="match status" value="1"/>
</dbReference>
<name>A0ABP9H4C9_9ACTN</name>
<dbReference type="InterPro" id="IPR006015">
    <property type="entry name" value="Universal_stress_UspA"/>
</dbReference>
<dbReference type="EMBL" id="BAABHS010000008">
    <property type="protein sequence ID" value="GAA4961466.1"/>
    <property type="molecule type" value="Genomic_DNA"/>
</dbReference>